<dbReference type="InterPro" id="IPR036928">
    <property type="entry name" value="AS_sf"/>
</dbReference>
<feature type="region of interest" description="Disordered" evidence="6">
    <location>
        <begin position="278"/>
        <end position="298"/>
    </location>
</feature>
<keyword evidence="9" id="KW-1185">Reference proteome</keyword>
<sequence>MLLSDIAGLLLHVACWFLALDLFSFRTGNIEHLGLLDAPLDELRAGLDSGLFTSVDLVRANIAQVEEVNPLVHAVNEMNPEIVFTTAAGKANVSQRAGVARLQLTSMRLATHQTLHRIPLVIHRIPILMVKENRPTMGQSQSDEQPRRRSREDLAHHLALRFKDECFTSLEFYSLKDVFKSLADQQGSVRYLKEDTIARFLELPDILGASPVVFQMVSYLGAFPFLQDAPAVLELPQMVMVIVIMTERYKRVLARGSTDWTKLIFKSLAVYDRKASDAQGSLPSDAAKDESAATAGNGGGAPEFHGAIVPTDNFRKLVMLLLLAAPLDAQESLSQYSDRVTGKELEALRATAECVLMSFVDVESSPGIKYRQFQTIMPVLFPNLFNSFNALFEHFLFSKNLDFSKPKDANPNVQKQLAPKPAQPLLSDRGDILNDHMLAQISLFLPGSSLFRRVRRLYSGNEAGFSMGSFESKVFNWRAPTILLVSGTLLTDTPHSGQEAAFADTLPTKRFQNGSASSRVTYGVYVREPWKHTHKQCFGDSETVLFQLSPVHDVFPASTINTDYVAFTKPPGNQPCVSFGSPHPRPSKSSRRNTHYSIGAVSLLLNDSFEFGVFNHDYTSRGGAFHTSISRKFDFQDRFEIDQLEVWGCGGDDEAKAQADRWAWEEREAEARRKINLGSGDIEADRALLEMAGLVGANRSGGSMG</sequence>
<dbReference type="Gene3D" id="3.90.1300.10">
    <property type="entry name" value="Amidase signature (AS) domain"/>
    <property type="match status" value="1"/>
</dbReference>
<evidence type="ECO:0000313" key="9">
    <source>
        <dbReference type="Proteomes" id="UP000054544"/>
    </source>
</evidence>
<evidence type="ECO:0000256" key="1">
    <source>
        <dbReference type="ARBA" id="ARBA00002738"/>
    </source>
</evidence>
<dbReference type="STRING" id="1291518.A0A0D9NJR0"/>
<dbReference type="AlphaFoldDB" id="A0A0D9NJR0"/>
<accession>A0A0D9NJR0</accession>
<reference evidence="9" key="1">
    <citation type="journal article" date="2014" name="BMC Genomics">
        <title>The genome sequence of the biocontrol fungus Metarhizium anisopliae and comparative genomics of Metarhizium species.</title>
        <authorList>
            <person name="Pattemore J.A."/>
            <person name="Hane J.K."/>
            <person name="Williams A.H."/>
            <person name="Wilson B.A."/>
            <person name="Stodart B.J."/>
            <person name="Ash G.J."/>
        </authorList>
    </citation>
    <scope>NUCLEOTIDE SEQUENCE [LARGE SCALE GENOMIC DNA]</scope>
    <source>
        <strain evidence="9">BRIP 53293</strain>
    </source>
</reference>
<dbReference type="Proteomes" id="UP000054544">
    <property type="component" value="Unassembled WGS sequence"/>
</dbReference>
<evidence type="ECO:0000256" key="5">
    <source>
        <dbReference type="ARBA" id="ARBA00022490"/>
    </source>
</evidence>
<comment type="subcellular location">
    <subcellularLocation>
        <location evidence="2">Cytoplasm</location>
    </subcellularLocation>
</comment>
<proteinExistence type="inferred from homology"/>
<organism evidence="8 9">
    <name type="scientific">Metarhizium anisopliae BRIP 53293</name>
    <dbReference type="NCBI Taxonomy" id="1291518"/>
    <lineage>
        <taxon>Eukaryota</taxon>
        <taxon>Fungi</taxon>
        <taxon>Dikarya</taxon>
        <taxon>Ascomycota</taxon>
        <taxon>Pezizomycotina</taxon>
        <taxon>Sordariomycetes</taxon>
        <taxon>Hypocreomycetidae</taxon>
        <taxon>Hypocreales</taxon>
        <taxon>Clavicipitaceae</taxon>
        <taxon>Metarhizium</taxon>
    </lineage>
</organism>
<dbReference type="EMBL" id="KE384762">
    <property type="protein sequence ID" value="KJK74189.1"/>
    <property type="molecule type" value="Genomic_DNA"/>
</dbReference>
<evidence type="ECO:0000259" key="7">
    <source>
        <dbReference type="PROSITE" id="PS51886"/>
    </source>
</evidence>
<evidence type="ECO:0000256" key="6">
    <source>
        <dbReference type="SAM" id="MobiDB-lite"/>
    </source>
</evidence>
<dbReference type="PANTHER" id="PTHR23354:SF130">
    <property type="entry name" value="RESTRICTION OF TELOMERE CAPPING PROTEIN 5"/>
    <property type="match status" value="1"/>
</dbReference>
<evidence type="ECO:0000256" key="4">
    <source>
        <dbReference type="ARBA" id="ARBA00015163"/>
    </source>
</evidence>
<gene>
    <name evidence="8" type="ORF">H634G_10562</name>
</gene>
<feature type="domain" description="TLDc" evidence="7">
    <location>
        <begin position="431"/>
        <end position="650"/>
    </location>
</feature>
<keyword evidence="5" id="KW-0963">Cytoplasm</keyword>
<dbReference type="InterPro" id="IPR006571">
    <property type="entry name" value="TLDc_dom"/>
</dbReference>
<evidence type="ECO:0000313" key="8">
    <source>
        <dbReference type="EMBL" id="KJK74189.1"/>
    </source>
</evidence>
<name>A0A0D9NJR0_METAN</name>
<dbReference type="OrthoDB" id="289228at2759"/>
<comment type="function">
    <text evidence="1">May be involved in a process influencing telomere capping.</text>
</comment>
<dbReference type="PROSITE" id="PS51886">
    <property type="entry name" value="TLDC"/>
    <property type="match status" value="1"/>
</dbReference>
<dbReference type="GO" id="GO:0006979">
    <property type="term" value="P:response to oxidative stress"/>
    <property type="evidence" value="ECO:0007669"/>
    <property type="project" value="TreeGrafter"/>
</dbReference>
<dbReference type="GO" id="GO:0005737">
    <property type="term" value="C:cytoplasm"/>
    <property type="evidence" value="ECO:0007669"/>
    <property type="project" value="UniProtKB-SubCell"/>
</dbReference>
<dbReference type="PANTHER" id="PTHR23354">
    <property type="entry name" value="NUCLEOLAR PROTEIN 7/ESTROGEN RECEPTOR COACTIVATOR-RELATED"/>
    <property type="match status" value="1"/>
</dbReference>
<comment type="similarity">
    <text evidence="3">Belongs to the RTC5 family.</text>
</comment>
<dbReference type="Pfam" id="PF07534">
    <property type="entry name" value="TLD"/>
    <property type="match status" value="1"/>
</dbReference>
<evidence type="ECO:0000256" key="3">
    <source>
        <dbReference type="ARBA" id="ARBA00006731"/>
    </source>
</evidence>
<evidence type="ECO:0000256" key="2">
    <source>
        <dbReference type="ARBA" id="ARBA00004496"/>
    </source>
</evidence>
<protein>
    <recommendedName>
        <fullName evidence="4">Restriction of telomere capping protein 5</fullName>
    </recommendedName>
</protein>
<dbReference type="GO" id="GO:0005634">
    <property type="term" value="C:nucleus"/>
    <property type="evidence" value="ECO:0007669"/>
    <property type="project" value="TreeGrafter"/>
</dbReference>
<dbReference type="SUPFAM" id="SSF75304">
    <property type="entry name" value="Amidase signature (AS) enzymes"/>
    <property type="match status" value="1"/>
</dbReference>
<dbReference type="SMART" id="SM00584">
    <property type="entry name" value="TLDc"/>
    <property type="match status" value="1"/>
</dbReference>